<dbReference type="RefSeq" id="WP_130997663.1">
    <property type="nucleotide sequence ID" value="NZ_CACSBD010000004.1"/>
</dbReference>
<gene>
    <name evidence="1" type="ORF">ETF13_01870</name>
</gene>
<accession>A0A483N946</accession>
<sequence>MNDVAVWVLNYKYSAPGLENCVGIHFIAAVENETLEQLNDRFYAEIEAECIKKHGSFKIKSGEISAYQMKNQ</sequence>
<reference evidence="1" key="1">
    <citation type="submission" date="2019-01" db="EMBL/GenBank/DDBJ databases">
        <authorList>
            <person name="Lista F."/>
            <person name="Anselmo A."/>
        </authorList>
    </citation>
    <scope>NUCLEOTIDE SEQUENCE</scope>
    <source>
        <strain evidence="1">3S</strain>
    </source>
</reference>
<dbReference type="AlphaFoldDB" id="A0A483N946"/>
<proteinExistence type="predicted"/>
<comment type="caution">
    <text evidence="1">The sequence shown here is derived from an EMBL/GenBank/DDBJ whole genome shotgun (WGS) entry which is preliminary data.</text>
</comment>
<evidence type="ECO:0000313" key="1">
    <source>
        <dbReference type="EMBL" id="TCX95862.1"/>
    </source>
</evidence>
<dbReference type="EMBL" id="SDCT01000002">
    <property type="protein sequence ID" value="TCX95862.1"/>
    <property type="molecule type" value="Genomic_DNA"/>
</dbReference>
<name>A0A483N946_KLEPN</name>
<protein>
    <submittedName>
        <fullName evidence="1">Uncharacterized protein</fullName>
    </submittedName>
</protein>
<organism evidence="1">
    <name type="scientific">Klebsiella pneumoniae</name>
    <dbReference type="NCBI Taxonomy" id="573"/>
    <lineage>
        <taxon>Bacteria</taxon>
        <taxon>Pseudomonadati</taxon>
        <taxon>Pseudomonadota</taxon>
        <taxon>Gammaproteobacteria</taxon>
        <taxon>Enterobacterales</taxon>
        <taxon>Enterobacteriaceae</taxon>
        <taxon>Klebsiella/Raoultella group</taxon>
        <taxon>Klebsiella</taxon>
        <taxon>Klebsiella pneumoniae complex</taxon>
    </lineage>
</organism>